<accession>A9V070</accession>
<protein>
    <submittedName>
        <fullName evidence="2">Uncharacterized protein</fullName>
    </submittedName>
</protein>
<evidence type="ECO:0000313" key="3">
    <source>
        <dbReference type="Proteomes" id="UP000001357"/>
    </source>
</evidence>
<evidence type="ECO:0000313" key="2">
    <source>
        <dbReference type="EMBL" id="EDQ89106.1"/>
    </source>
</evidence>
<feature type="compositionally biased region" description="Acidic residues" evidence="1">
    <location>
        <begin position="102"/>
        <end position="114"/>
    </location>
</feature>
<dbReference type="AlphaFoldDB" id="A9V070"/>
<sequence>MMNPWAATKILNSASTSAGSSRKGSEEEENGSDVAASPSASPKRLLHPARMARSHVARTTHHKLSQQSQQSPADLSGMLASPQGPSPLLLAHDQERRAMLDLQDDSCSEPETPDEPLSSSTLQTPFPFPTTMRNGRRSPVKHGLKSDDETEGEDVSNQPDSIVANVRRIRVRVAARRQRLQNRHPTAESSDEDEPEAFDAKSSQSGLPVPRFLCPRATSNPALLSPIARSHSKRAPQACGRTTLKRASVQCLREATSTQLQALISHDEADEDTDLEPTQTDSTDQNIQFHRLDQTHTATVAMSNPDELDPSLNNNRLMSMDLSSASSQSPAPAESLGSWPESSTLAQLMSVSAGTVAEDKPYGSSAVAVLRPCLKRASQDTPTSSASPSRPASPPETSKTSNAHSLREWMTLAQMASLSTSMRSTLQAGSTSTPVPSDNQPADPVANRRATMGVRVARLTGGIRSSLL</sequence>
<dbReference type="Proteomes" id="UP000001357">
    <property type="component" value="Unassembled WGS sequence"/>
</dbReference>
<reference evidence="2 3" key="1">
    <citation type="journal article" date="2008" name="Nature">
        <title>The genome of the choanoflagellate Monosiga brevicollis and the origin of metazoans.</title>
        <authorList>
            <consortium name="JGI Sequencing"/>
            <person name="King N."/>
            <person name="Westbrook M.J."/>
            <person name="Young S.L."/>
            <person name="Kuo A."/>
            <person name="Abedin M."/>
            <person name="Chapman J."/>
            <person name="Fairclough S."/>
            <person name="Hellsten U."/>
            <person name="Isogai Y."/>
            <person name="Letunic I."/>
            <person name="Marr M."/>
            <person name="Pincus D."/>
            <person name="Putnam N."/>
            <person name="Rokas A."/>
            <person name="Wright K.J."/>
            <person name="Zuzow R."/>
            <person name="Dirks W."/>
            <person name="Good M."/>
            <person name="Goodstein D."/>
            <person name="Lemons D."/>
            <person name="Li W."/>
            <person name="Lyons J.B."/>
            <person name="Morris A."/>
            <person name="Nichols S."/>
            <person name="Richter D.J."/>
            <person name="Salamov A."/>
            <person name="Bork P."/>
            <person name="Lim W.A."/>
            <person name="Manning G."/>
            <person name="Miller W.T."/>
            <person name="McGinnis W."/>
            <person name="Shapiro H."/>
            <person name="Tjian R."/>
            <person name="Grigoriev I.V."/>
            <person name="Rokhsar D."/>
        </authorList>
    </citation>
    <scope>NUCLEOTIDE SEQUENCE [LARGE SCALE GENOMIC DNA]</scope>
    <source>
        <strain evidence="3">MX1 / ATCC 50154</strain>
    </source>
</reference>
<dbReference type="GeneID" id="5891361"/>
<feature type="compositionally biased region" description="Low complexity" evidence="1">
    <location>
        <begin position="381"/>
        <end position="390"/>
    </location>
</feature>
<feature type="region of interest" description="Disordered" evidence="1">
    <location>
        <begin position="376"/>
        <end position="404"/>
    </location>
</feature>
<feature type="region of interest" description="Disordered" evidence="1">
    <location>
        <begin position="1"/>
        <end position="161"/>
    </location>
</feature>
<feature type="compositionally biased region" description="Basic residues" evidence="1">
    <location>
        <begin position="134"/>
        <end position="143"/>
    </location>
</feature>
<dbReference type="EMBL" id="CH991552">
    <property type="protein sequence ID" value="EDQ89106.1"/>
    <property type="molecule type" value="Genomic_DNA"/>
</dbReference>
<evidence type="ECO:0000256" key="1">
    <source>
        <dbReference type="SAM" id="MobiDB-lite"/>
    </source>
</evidence>
<feature type="compositionally biased region" description="Polar residues" evidence="1">
    <location>
        <begin position="10"/>
        <end position="22"/>
    </location>
</feature>
<name>A9V070_MONBE</name>
<keyword evidence="3" id="KW-1185">Reference proteome</keyword>
<gene>
    <name evidence="2" type="ORF">MONBRDRAFT_37197</name>
</gene>
<feature type="region of interest" description="Disordered" evidence="1">
    <location>
        <begin position="418"/>
        <end position="450"/>
    </location>
</feature>
<proteinExistence type="predicted"/>
<dbReference type="InParanoid" id="A9V070"/>
<dbReference type="KEGG" id="mbr:MONBRDRAFT_37197"/>
<feature type="region of interest" description="Disordered" evidence="1">
    <location>
        <begin position="176"/>
        <end position="213"/>
    </location>
</feature>
<feature type="compositionally biased region" description="Basic residues" evidence="1">
    <location>
        <begin position="44"/>
        <end position="64"/>
    </location>
</feature>
<organism evidence="2 3">
    <name type="scientific">Monosiga brevicollis</name>
    <name type="common">Choanoflagellate</name>
    <dbReference type="NCBI Taxonomy" id="81824"/>
    <lineage>
        <taxon>Eukaryota</taxon>
        <taxon>Choanoflagellata</taxon>
        <taxon>Craspedida</taxon>
        <taxon>Salpingoecidae</taxon>
        <taxon>Monosiga</taxon>
    </lineage>
</organism>
<dbReference type="RefSeq" id="XP_001746211.1">
    <property type="nucleotide sequence ID" value="XM_001746159.1"/>
</dbReference>
<feature type="compositionally biased region" description="Polar residues" evidence="1">
    <location>
        <begin position="418"/>
        <end position="440"/>
    </location>
</feature>